<evidence type="ECO:0000313" key="1">
    <source>
        <dbReference type="EMBL" id="RCW79057.1"/>
    </source>
</evidence>
<keyword evidence="2" id="KW-1185">Reference proteome</keyword>
<dbReference type="EMBL" id="QPJL01000029">
    <property type="protein sequence ID" value="RCW79057.1"/>
    <property type="molecule type" value="Genomic_DNA"/>
</dbReference>
<dbReference type="RefSeq" id="WP_155065451.1">
    <property type="nucleotide sequence ID" value="NZ_QPJL01000029.1"/>
</dbReference>
<reference evidence="1 2" key="1">
    <citation type="submission" date="2018-07" db="EMBL/GenBank/DDBJ databases">
        <title>Genomic Encyclopedia of Type Strains, Phase III (KMG-III): the genomes of soil and plant-associated and newly described type strains.</title>
        <authorList>
            <person name="Whitman W."/>
        </authorList>
    </citation>
    <scope>NUCLEOTIDE SEQUENCE [LARGE SCALE GENOMIC DNA]</scope>
    <source>
        <strain evidence="1 2">CECT 8525</strain>
    </source>
</reference>
<name>A0A368YJH1_9RHOB</name>
<dbReference type="Proteomes" id="UP000253345">
    <property type="component" value="Unassembled WGS sequence"/>
</dbReference>
<protein>
    <submittedName>
        <fullName evidence="1">Uncharacterized protein</fullName>
    </submittedName>
</protein>
<accession>A0A368YJH1</accession>
<organism evidence="1 2">
    <name type="scientific">Paracoccus lutimaris</name>
    <dbReference type="NCBI Taxonomy" id="1490030"/>
    <lineage>
        <taxon>Bacteria</taxon>
        <taxon>Pseudomonadati</taxon>
        <taxon>Pseudomonadota</taxon>
        <taxon>Alphaproteobacteria</taxon>
        <taxon>Rhodobacterales</taxon>
        <taxon>Paracoccaceae</taxon>
        <taxon>Paracoccus</taxon>
    </lineage>
</organism>
<dbReference type="AlphaFoldDB" id="A0A368YJH1"/>
<gene>
    <name evidence="1" type="ORF">DFP89_12932</name>
</gene>
<comment type="caution">
    <text evidence="1">The sequence shown here is derived from an EMBL/GenBank/DDBJ whole genome shotgun (WGS) entry which is preliminary data.</text>
</comment>
<proteinExistence type="predicted"/>
<evidence type="ECO:0000313" key="2">
    <source>
        <dbReference type="Proteomes" id="UP000253345"/>
    </source>
</evidence>
<sequence>MLIATAGLAVETYQKLFTAKTGLRVVAVDSDNPALPIKAHVEAGYLTVDVLDIG</sequence>